<dbReference type="Pfam" id="PF13673">
    <property type="entry name" value="Acetyltransf_10"/>
    <property type="match status" value="1"/>
</dbReference>
<evidence type="ECO:0000259" key="3">
    <source>
        <dbReference type="PROSITE" id="PS51186"/>
    </source>
</evidence>
<dbReference type="SUPFAM" id="SSF55729">
    <property type="entry name" value="Acyl-CoA N-acyltransferases (Nat)"/>
    <property type="match status" value="1"/>
</dbReference>
<evidence type="ECO:0000256" key="2">
    <source>
        <dbReference type="ARBA" id="ARBA00023315"/>
    </source>
</evidence>
<dbReference type="Proteomes" id="UP000193409">
    <property type="component" value="Unassembled WGS sequence"/>
</dbReference>
<dbReference type="InterPro" id="IPR016181">
    <property type="entry name" value="Acyl_CoA_acyltransferase"/>
</dbReference>
<reference evidence="4 5" key="1">
    <citation type="submission" date="2017-03" db="EMBL/GenBank/DDBJ databases">
        <authorList>
            <person name="Afonso C.L."/>
            <person name="Miller P.J."/>
            <person name="Scott M.A."/>
            <person name="Spackman E."/>
            <person name="Goraichik I."/>
            <person name="Dimitrov K.M."/>
            <person name="Suarez D.L."/>
            <person name="Swayne D.E."/>
        </authorList>
    </citation>
    <scope>NUCLEOTIDE SEQUENCE [LARGE SCALE GENOMIC DNA]</scope>
    <source>
        <strain evidence="4 5">CECT 7680</strain>
    </source>
</reference>
<dbReference type="GO" id="GO:0016747">
    <property type="term" value="F:acyltransferase activity, transferring groups other than amino-acyl groups"/>
    <property type="evidence" value="ECO:0007669"/>
    <property type="project" value="InterPro"/>
</dbReference>
<sequence>MADVSPPFVIRPARPGDLAAVDALLARAYPALLKPDYPPSVLVTALPLISRARPELLASGTYYVAQAEDGAILGAGGFTAQAPGGAARRPGLGHIRHVVTDPHQLRRGIGAALMARSFAEARGAGLAALACQSTLTAEPFYAACGFERLGRITVPLARGIDFPAIAMQRAL</sequence>
<dbReference type="RefSeq" id="WP_245824420.1">
    <property type="nucleotide sequence ID" value="NZ_FWFQ01000002.1"/>
</dbReference>
<feature type="domain" description="N-acetyltransferase" evidence="3">
    <location>
        <begin position="8"/>
        <end position="171"/>
    </location>
</feature>
<evidence type="ECO:0000313" key="5">
    <source>
        <dbReference type="Proteomes" id="UP000193409"/>
    </source>
</evidence>
<dbReference type="InterPro" id="IPR000182">
    <property type="entry name" value="GNAT_dom"/>
</dbReference>
<dbReference type="AlphaFoldDB" id="A0A1Y5RHV7"/>
<dbReference type="InterPro" id="IPR050832">
    <property type="entry name" value="Bact_Acetyltransf"/>
</dbReference>
<dbReference type="Gene3D" id="3.40.630.30">
    <property type="match status" value="1"/>
</dbReference>
<organism evidence="4 5">
    <name type="scientific">Pseudoruegeria aquimaris</name>
    <dbReference type="NCBI Taxonomy" id="393663"/>
    <lineage>
        <taxon>Bacteria</taxon>
        <taxon>Pseudomonadati</taxon>
        <taxon>Pseudomonadota</taxon>
        <taxon>Alphaproteobacteria</taxon>
        <taxon>Rhodobacterales</taxon>
        <taxon>Roseobacteraceae</taxon>
        <taxon>Pseudoruegeria</taxon>
    </lineage>
</organism>
<keyword evidence="1 4" id="KW-0808">Transferase</keyword>
<dbReference type="PANTHER" id="PTHR43877">
    <property type="entry name" value="AMINOALKYLPHOSPHONATE N-ACETYLTRANSFERASE-RELATED-RELATED"/>
    <property type="match status" value="1"/>
</dbReference>
<evidence type="ECO:0000256" key="1">
    <source>
        <dbReference type="ARBA" id="ARBA00022679"/>
    </source>
</evidence>
<gene>
    <name evidence="4" type="ORF">PSA7680_00554</name>
</gene>
<keyword evidence="2" id="KW-0012">Acyltransferase</keyword>
<dbReference type="EMBL" id="FWFQ01000002">
    <property type="protein sequence ID" value="SLN17503.1"/>
    <property type="molecule type" value="Genomic_DNA"/>
</dbReference>
<dbReference type="PROSITE" id="PS51186">
    <property type="entry name" value="GNAT"/>
    <property type="match status" value="1"/>
</dbReference>
<evidence type="ECO:0000313" key="4">
    <source>
        <dbReference type="EMBL" id="SLN17503.1"/>
    </source>
</evidence>
<accession>A0A1Y5RHV7</accession>
<proteinExistence type="predicted"/>
<protein>
    <submittedName>
        <fullName evidence="4">Acetyltransferase (GNAT) family protein</fullName>
    </submittedName>
</protein>
<name>A0A1Y5RHV7_9RHOB</name>
<keyword evidence="5" id="KW-1185">Reference proteome</keyword>